<feature type="transmembrane region" description="Helical" evidence="1">
    <location>
        <begin position="142"/>
        <end position="163"/>
    </location>
</feature>
<evidence type="ECO:0000256" key="1">
    <source>
        <dbReference type="SAM" id="Phobius"/>
    </source>
</evidence>
<protein>
    <recommendedName>
        <fullName evidence="4">Succinate dehydrogenase/Fumarate reductase transmembrane subunit</fullName>
    </recommendedName>
</protein>
<evidence type="ECO:0000313" key="3">
    <source>
        <dbReference type="Proteomes" id="UP000001423"/>
    </source>
</evidence>
<keyword evidence="1" id="KW-0472">Membrane</keyword>
<evidence type="ECO:0000313" key="2">
    <source>
        <dbReference type="EMBL" id="CAE20306.1"/>
    </source>
</evidence>
<dbReference type="GO" id="GO:0016020">
    <property type="term" value="C:membrane"/>
    <property type="evidence" value="ECO:0007669"/>
    <property type="project" value="InterPro"/>
</dbReference>
<dbReference type="EMBL" id="BX548175">
    <property type="protein sequence ID" value="CAE20306.1"/>
    <property type="molecule type" value="Genomic_DNA"/>
</dbReference>
<feature type="transmembrane region" description="Helical" evidence="1">
    <location>
        <begin position="20"/>
        <end position="41"/>
    </location>
</feature>
<dbReference type="KEGG" id="pmt:PMT_0131"/>
<gene>
    <name evidence="2" type="ordered locus">PMT_0131</name>
</gene>
<dbReference type="HOGENOM" id="CLU_077968_0_1_3"/>
<reference evidence="2 3" key="1">
    <citation type="journal article" date="2003" name="Nature">
        <title>Genome divergence in two Prochlorococcus ecotypes reflects oceanic niche differentiation.</title>
        <authorList>
            <person name="Rocap G."/>
            <person name="Larimer F.W."/>
            <person name="Lamerdin J.E."/>
            <person name="Malfatti S."/>
            <person name="Chain P."/>
            <person name="Ahlgren N.A."/>
            <person name="Arellano A."/>
            <person name="Coleman M."/>
            <person name="Hauser L."/>
            <person name="Hess W.R."/>
            <person name="Johnson Z.I."/>
            <person name="Land M.L."/>
            <person name="Lindell D."/>
            <person name="Post A.F."/>
            <person name="Regala W."/>
            <person name="Shah M."/>
            <person name="Shaw S.L."/>
            <person name="Steglich C."/>
            <person name="Sullivan M.B."/>
            <person name="Ting C.S."/>
            <person name="Tolonen A."/>
            <person name="Webb E.A."/>
            <person name="Zinser E.R."/>
            <person name="Chisholm S.W."/>
        </authorList>
    </citation>
    <scope>NUCLEOTIDE SEQUENCE [LARGE SCALE GENOMIC DNA]</scope>
    <source>
        <strain evidence="3">MIT 9313</strain>
    </source>
</reference>
<organism evidence="2 3">
    <name type="scientific">Prochlorococcus marinus (strain MIT 9313)</name>
    <dbReference type="NCBI Taxonomy" id="74547"/>
    <lineage>
        <taxon>Bacteria</taxon>
        <taxon>Bacillati</taxon>
        <taxon>Cyanobacteriota</taxon>
        <taxon>Cyanophyceae</taxon>
        <taxon>Synechococcales</taxon>
        <taxon>Prochlorococcaceae</taxon>
        <taxon>Prochlorococcus</taxon>
    </lineage>
</organism>
<feature type="transmembrane region" description="Helical" evidence="1">
    <location>
        <begin position="191"/>
        <end position="211"/>
    </location>
</feature>
<accession>Q7V931</accession>
<dbReference type="Gene3D" id="1.20.1300.10">
    <property type="entry name" value="Fumarate reductase/succinate dehydrogenase, transmembrane subunit"/>
    <property type="match status" value="1"/>
</dbReference>
<sequence>MWAAFMGVDLFRAWSAATGLLLVLFLMLHLGGVVMAPFAPASFEIYAAALHQSAWLPFAEFAFLAAAFIHLALSLAKLIVNRRTGNRAALVSRRGDRLAVLAARSQAIGGLILLGFLVVHLLQLRWPRPAAGEELIALRALLAQPANVALYLLAAVAVSLHVFHGGEAAHRSLGLLDPVNGFRIRRVFRMLALLLGGGFSVVALLVSASALQMGQ</sequence>
<keyword evidence="3" id="KW-1185">Reference proteome</keyword>
<evidence type="ECO:0008006" key="4">
    <source>
        <dbReference type="Google" id="ProtNLM"/>
    </source>
</evidence>
<dbReference type="InterPro" id="IPR034804">
    <property type="entry name" value="SQR/QFR_C/D"/>
</dbReference>
<feature type="transmembrane region" description="Helical" evidence="1">
    <location>
        <begin position="61"/>
        <end position="80"/>
    </location>
</feature>
<keyword evidence="1" id="KW-1133">Transmembrane helix</keyword>
<dbReference type="CDD" id="cd03498">
    <property type="entry name" value="SQR_TypeB_2_TM"/>
    <property type="match status" value="1"/>
</dbReference>
<feature type="transmembrane region" description="Helical" evidence="1">
    <location>
        <begin position="101"/>
        <end position="122"/>
    </location>
</feature>
<dbReference type="AlphaFoldDB" id="Q7V931"/>
<dbReference type="SUPFAM" id="SSF81343">
    <property type="entry name" value="Fumarate reductase respiratory complex transmembrane subunits"/>
    <property type="match status" value="1"/>
</dbReference>
<dbReference type="Proteomes" id="UP000001423">
    <property type="component" value="Chromosome"/>
</dbReference>
<name>Q7V931_PROMM</name>
<keyword evidence="1" id="KW-0812">Transmembrane</keyword>
<dbReference type="eggNOG" id="ENOG50322CN">
    <property type="taxonomic scope" value="Bacteria"/>
</dbReference>
<proteinExistence type="predicted"/>